<feature type="compositionally biased region" description="Polar residues" evidence="6">
    <location>
        <begin position="385"/>
        <end position="411"/>
    </location>
</feature>
<dbReference type="Gene3D" id="2.30.30.40">
    <property type="entry name" value="SH3 Domains"/>
    <property type="match status" value="1"/>
</dbReference>
<dbReference type="SUPFAM" id="SSF50729">
    <property type="entry name" value="PH domain-like"/>
    <property type="match status" value="1"/>
</dbReference>
<dbReference type="PROSITE" id="PS50010">
    <property type="entry name" value="DH_2"/>
    <property type="match status" value="1"/>
</dbReference>
<dbReference type="SMART" id="SM00233">
    <property type="entry name" value="PH"/>
    <property type="match status" value="1"/>
</dbReference>
<dbReference type="CDD" id="cd11828">
    <property type="entry name" value="SH3_ARHGEF9_like"/>
    <property type="match status" value="1"/>
</dbReference>
<feature type="region of interest" description="Disordered" evidence="6">
    <location>
        <begin position="115"/>
        <end position="135"/>
    </location>
</feature>
<evidence type="ECO:0000259" key="8">
    <source>
        <dbReference type="PROSITE" id="PS50003"/>
    </source>
</evidence>
<dbReference type="PRINTS" id="PR00452">
    <property type="entry name" value="SH3DOMAIN"/>
</dbReference>
<feature type="compositionally biased region" description="Polar residues" evidence="6">
    <location>
        <begin position="798"/>
        <end position="808"/>
    </location>
</feature>
<gene>
    <name evidence="11" type="primary">LOC100376365</name>
</gene>
<feature type="compositionally biased region" description="Polar residues" evidence="6">
    <location>
        <begin position="557"/>
        <end position="589"/>
    </location>
</feature>
<dbReference type="Pfam" id="PF22697">
    <property type="entry name" value="SOS1_NGEF_PH"/>
    <property type="match status" value="1"/>
</dbReference>
<keyword evidence="4" id="KW-0344">Guanine-nucleotide releasing factor</keyword>
<evidence type="ECO:0000256" key="2">
    <source>
        <dbReference type="ARBA" id="ARBA00022443"/>
    </source>
</evidence>
<feature type="region of interest" description="Disordered" evidence="6">
    <location>
        <begin position="523"/>
        <end position="727"/>
    </location>
</feature>
<organism evidence="10 11">
    <name type="scientific">Saccoglossus kowalevskii</name>
    <name type="common">Acorn worm</name>
    <dbReference type="NCBI Taxonomy" id="10224"/>
    <lineage>
        <taxon>Eukaryota</taxon>
        <taxon>Metazoa</taxon>
        <taxon>Hemichordata</taxon>
        <taxon>Enteropneusta</taxon>
        <taxon>Harrimaniidae</taxon>
        <taxon>Saccoglossus</taxon>
    </lineage>
</organism>
<dbReference type="GeneID" id="100376365"/>
<dbReference type="PROSITE" id="PS50003">
    <property type="entry name" value="PH_DOMAIN"/>
    <property type="match status" value="1"/>
</dbReference>
<dbReference type="CDD" id="cd01224">
    <property type="entry name" value="PH_Collybistin_ASEF"/>
    <property type="match status" value="1"/>
</dbReference>
<feature type="region of interest" description="Disordered" evidence="6">
    <location>
        <begin position="193"/>
        <end position="218"/>
    </location>
</feature>
<dbReference type="SUPFAM" id="SSF50044">
    <property type="entry name" value="SH3-domain"/>
    <property type="match status" value="1"/>
</dbReference>
<feature type="compositionally biased region" description="Basic and acidic residues" evidence="6">
    <location>
        <begin position="118"/>
        <end position="135"/>
    </location>
</feature>
<keyword evidence="2 5" id="KW-0728">SH3 domain</keyword>
<evidence type="ECO:0000256" key="1">
    <source>
        <dbReference type="ARBA" id="ARBA00004496"/>
    </source>
</evidence>
<evidence type="ECO:0000259" key="7">
    <source>
        <dbReference type="PROSITE" id="PS50002"/>
    </source>
</evidence>
<dbReference type="Pfam" id="PF00018">
    <property type="entry name" value="SH3_1"/>
    <property type="match status" value="1"/>
</dbReference>
<keyword evidence="3" id="KW-0963">Cytoplasm</keyword>
<evidence type="ECO:0000256" key="6">
    <source>
        <dbReference type="SAM" id="MobiDB-lite"/>
    </source>
</evidence>
<dbReference type="PROSITE" id="PS00741">
    <property type="entry name" value="DH_1"/>
    <property type="match status" value="1"/>
</dbReference>
<dbReference type="PANTHER" id="PTHR47544:SF3">
    <property type="entry name" value="RHO GUANINE NUCLEOTIDE EXCHANGE FACTOR 4 ISOFORM X1"/>
    <property type="match status" value="1"/>
</dbReference>
<dbReference type="InterPro" id="IPR001452">
    <property type="entry name" value="SH3_domain"/>
</dbReference>
<dbReference type="Gene3D" id="1.20.900.10">
    <property type="entry name" value="Dbl homology (DH) domain"/>
    <property type="match status" value="1"/>
</dbReference>
<dbReference type="PANTHER" id="PTHR47544">
    <property type="entry name" value="RHO GUANINE NUCLEOTIDE EXCHANGE FACTOR 4"/>
    <property type="match status" value="1"/>
</dbReference>
<dbReference type="RefSeq" id="XP_006816462.1">
    <property type="nucleotide sequence ID" value="XM_006816399.1"/>
</dbReference>
<comment type="subcellular location">
    <subcellularLocation>
        <location evidence="1">Cytoplasm</location>
    </subcellularLocation>
</comment>
<feature type="region of interest" description="Disordered" evidence="6">
    <location>
        <begin position="788"/>
        <end position="808"/>
    </location>
</feature>
<dbReference type="CDD" id="cd00160">
    <property type="entry name" value="RhoGEF"/>
    <property type="match status" value="1"/>
</dbReference>
<sequence>MDRRVLRRTYIISFLPSPGRKSETIDRIHGKTKQEEIPNESEYNHHQYVAHAQDGADSLISKKTPYVPPHSGEQNGKHDRKGEELHGTIEMLNIDKGYCAMEGNNKATYKTYSGVTKSGDKRTRSDVERIGEQDTDRSAAIVHGAMCIESPRSNEAKVIANEIETQRLPGQHTSHSACTWTSLTHQGQELNIGNREPSHEEVPTVDQPSGLDSDDKSPTQLKALEQSGDLSDIRTIVSNTGKSIQKPDLSRVNGWHITGITEPYHQSDWHFRDGECAKQSRLGASSSCTQQDLDVSPLTKERVTVNAWSTPAGNNAEPPPKSEESLSARIRKKSMLLAYDEGQLEIADDTTYRSLDIETDIDLITQINKVHEEFVHNMMTPLKSPENSSLKRTGSISKGSEFSSATSSVTKSQERKHSPPSGGNFKRNSPKSSSFRRPSGVSIASIDFDGKEQKPTTPLEKWQKLKKHISDSILGSTKHKQGRKTTSDSSLPQDYSSVRRASAADVATIPKVYRKDSGADLLCARGEDNDRTPKLERRPSLRRQRKLAMSPVENERLFNQLQKERTNSWSGSDDSGIHNNQSRSSTDVSITEDDQTKESNAVPGEQDVVVRRRRPHAQRRPKSDIGDHRWEDYGAMGGPPAPPPRTVTRRPISDPVMRDEDELVIYRDKRSSQPRPKSAHLGDYSSLSRDRPISPTPPPRCRPGSLAVIKDYGGEDNTGSATTTPTTENAPITIEATEESTKVPAGSKLRRARRPRPVSDLGHIDLKEIDDYVQRRRYSGVLSPEDMSVIQQPPQPFTPNSTESNISRSFSTPSALHQLIDPNIRPGNLHDEDSSSGEDISTSGYETIHTGLAPQDYYYEDYSGTMTYVEALWDHVTMDEDELPFQAGDVIEVTDKLDKDWWWGRINMKEGWFPASFVRPRVNQGETVEDCVAKIKDGTLSLTSKNMRKISISFLSKDQVRAKVINEITSTEKIYVKHLRDVCEGYLKQCCKRPEMFSSELVGKIFGNIEAIYEFQSKFMKKLESCVNQELPHLSEIGNCFLDNRAGFEIYAEYCNNHPTATAALQEVLENRKYRHFFEACRLLQEMIEISLDGFLLTPVQKICKYPLQLAELLKYTKPEDKDYEPVKEALQEMKNVASLINERKRRMESLHKIARWQLTIEAWEGEDVLERSSILIHSGEVTKISKGLGRAKVRQLFLFDHQIVLCKRDLLNRNRFSFTGRIYIDQIKLEDMDDGKDNAWGISVKNAFQLHNQTDEKWHIISVKSKEEKDKWVKAFADERKLVRDDRKKDFVIHSSKKVEAKFSALKEQSQQAAKKPKKFFNQLRISLSADVSRKISHMPFPHQLQPLVDKPQKSVTLPQGISSVDAFVGENYKKRTWNLFGTIRKKK</sequence>
<feature type="region of interest" description="Disordered" evidence="6">
    <location>
        <begin position="64"/>
        <end position="83"/>
    </location>
</feature>
<dbReference type="InterPro" id="IPR035899">
    <property type="entry name" value="DBL_dom_sf"/>
</dbReference>
<dbReference type="InterPro" id="IPR000219">
    <property type="entry name" value="DH_dom"/>
</dbReference>
<dbReference type="InterPro" id="IPR036028">
    <property type="entry name" value="SH3-like_dom_sf"/>
</dbReference>
<evidence type="ECO:0000256" key="3">
    <source>
        <dbReference type="ARBA" id="ARBA00022490"/>
    </source>
</evidence>
<name>A0ABM0M8X1_SACKO</name>
<accession>A0ABM0M8X1</accession>
<dbReference type="InterPro" id="IPR001331">
    <property type="entry name" value="GDS_CDC24_CS"/>
</dbReference>
<dbReference type="SUPFAM" id="SSF48065">
    <property type="entry name" value="DBL homology domain (DH-domain)"/>
    <property type="match status" value="1"/>
</dbReference>
<feature type="compositionally biased region" description="Low complexity" evidence="6">
    <location>
        <begin position="717"/>
        <end position="727"/>
    </location>
</feature>
<dbReference type="InterPro" id="IPR055251">
    <property type="entry name" value="SOS1_NGEF_PH"/>
</dbReference>
<evidence type="ECO:0000256" key="5">
    <source>
        <dbReference type="PROSITE-ProRule" id="PRU00192"/>
    </source>
</evidence>
<feature type="compositionally biased region" description="Polar residues" evidence="6">
    <location>
        <begin position="426"/>
        <end position="436"/>
    </location>
</feature>
<dbReference type="Pfam" id="PF00621">
    <property type="entry name" value="RhoGEF"/>
    <property type="match status" value="1"/>
</dbReference>
<keyword evidence="10" id="KW-1185">Reference proteome</keyword>
<protein>
    <submittedName>
        <fullName evidence="11">Uncharacterized protein LOC100376365</fullName>
    </submittedName>
</protein>
<feature type="compositionally biased region" description="Basic and acidic residues" evidence="6">
    <location>
        <begin position="525"/>
        <end position="539"/>
    </location>
</feature>
<proteinExistence type="predicted"/>
<feature type="compositionally biased region" description="Basic and acidic residues" evidence="6">
    <location>
        <begin position="621"/>
        <end position="632"/>
    </location>
</feature>
<feature type="domain" description="PH" evidence="8">
    <location>
        <begin position="1175"/>
        <end position="1282"/>
    </location>
</feature>
<feature type="region of interest" description="Disordered" evidence="6">
    <location>
        <begin position="379"/>
        <end position="502"/>
    </location>
</feature>
<feature type="compositionally biased region" description="Basic residues" evidence="6">
    <location>
        <begin position="611"/>
        <end position="620"/>
    </location>
</feature>
<dbReference type="InterPro" id="IPR001849">
    <property type="entry name" value="PH_domain"/>
</dbReference>
<dbReference type="Proteomes" id="UP000694865">
    <property type="component" value="Unplaced"/>
</dbReference>
<reference evidence="11" key="1">
    <citation type="submission" date="2025-08" db="UniProtKB">
        <authorList>
            <consortium name="RefSeq"/>
        </authorList>
    </citation>
    <scope>IDENTIFICATION</scope>
    <source>
        <tissue evidence="11">Testes</tissue>
    </source>
</reference>
<dbReference type="SMART" id="SM00325">
    <property type="entry name" value="RhoGEF"/>
    <property type="match status" value="1"/>
</dbReference>
<feature type="domain" description="DH" evidence="9">
    <location>
        <begin position="960"/>
        <end position="1144"/>
    </location>
</feature>
<dbReference type="Gene3D" id="2.30.29.30">
    <property type="entry name" value="Pleckstrin-homology domain (PH domain)/Phosphotyrosine-binding domain (PTB)"/>
    <property type="match status" value="1"/>
</dbReference>
<dbReference type="SMART" id="SM00326">
    <property type="entry name" value="SH3"/>
    <property type="match status" value="1"/>
</dbReference>
<evidence type="ECO:0000256" key="4">
    <source>
        <dbReference type="ARBA" id="ARBA00022658"/>
    </source>
</evidence>
<feature type="region of interest" description="Disordered" evidence="6">
    <location>
        <begin position="307"/>
        <end position="326"/>
    </location>
</feature>
<feature type="domain" description="SH3" evidence="7">
    <location>
        <begin position="864"/>
        <end position="923"/>
    </location>
</feature>
<evidence type="ECO:0000259" key="9">
    <source>
        <dbReference type="PROSITE" id="PS50010"/>
    </source>
</evidence>
<dbReference type="InterPro" id="IPR011993">
    <property type="entry name" value="PH-like_dom_sf"/>
</dbReference>
<evidence type="ECO:0000313" key="10">
    <source>
        <dbReference type="Proteomes" id="UP000694865"/>
    </source>
</evidence>
<evidence type="ECO:0000313" key="11">
    <source>
        <dbReference type="RefSeq" id="XP_006816462.1"/>
    </source>
</evidence>
<dbReference type="PROSITE" id="PS50002">
    <property type="entry name" value="SH3"/>
    <property type="match status" value="1"/>
</dbReference>